<comment type="caution">
    <text evidence="4">The sequence shown here is derived from an EMBL/GenBank/DDBJ whole genome shotgun (WGS) entry which is preliminary data.</text>
</comment>
<evidence type="ECO:0000256" key="1">
    <source>
        <dbReference type="ARBA" id="ARBA00004141"/>
    </source>
</evidence>
<dbReference type="AlphaFoldDB" id="A0AAW0RND6"/>
<gene>
    <name evidence="4" type="ORF">G3M48_007063</name>
</gene>
<keyword evidence="3" id="KW-0472">Membrane</keyword>
<feature type="transmembrane region" description="Helical" evidence="3">
    <location>
        <begin position="6"/>
        <end position="28"/>
    </location>
</feature>
<comment type="similarity">
    <text evidence="2">Belongs to the major facilitator superfamily. Monocarboxylate porter (TC 2.A.1.13) family.</text>
</comment>
<evidence type="ECO:0000256" key="2">
    <source>
        <dbReference type="ARBA" id="ARBA00006727"/>
    </source>
</evidence>
<evidence type="ECO:0000313" key="5">
    <source>
        <dbReference type="Proteomes" id="UP001397290"/>
    </source>
</evidence>
<sequence>MLLSFGVLGGASASLLFNPSVAVIGHWFDKRRALATGVACTAGGIGGVVFPVLILYLTPTLGFAWSIRVIALLCAVVLAVACVTLRKRRRPGIKTSGGGGGGGPALDFSALWRDKKFGATTAAVFLVEFAVFIPYTYLSSYALHVGMAPDKAYLLNALLNAGAVPGRAIPGYVGDKRGVWVLVGRGD</sequence>
<evidence type="ECO:0000313" key="4">
    <source>
        <dbReference type="EMBL" id="KAK8143550.1"/>
    </source>
</evidence>
<dbReference type="SUPFAM" id="SSF103473">
    <property type="entry name" value="MFS general substrate transporter"/>
    <property type="match status" value="1"/>
</dbReference>
<dbReference type="PANTHER" id="PTHR11360">
    <property type="entry name" value="MONOCARBOXYLATE TRANSPORTER"/>
    <property type="match status" value="1"/>
</dbReference>
<protein>
    <recommendedName>
        <fullName evidence="6">Riboflavin transporter MCH5</fullName>
    </recommendedName>
</protein>
<keyword evidence="5" id="KW-1185">Reference proteome</keyword>
<dbReference type="PANTHER" id="PTHR11360:SF240">
    <property type="entry name" value="MONOCARBOXYLATE TRANSPORTER (EUROFUNG)-RELATED"/>
    <property type="match status" value="1"/>
</dbReference>
<dbReference type="Gene3D" id="1.20.1250.20">
    <property type="entry name" value="MFS general substrate transporter like domains"/>
    <property type="match status" value="1"/>
</dbReference>
<feature type="transmembrane region" description="Helical" evidence="3">
    <location>
        <begin position="35"/>
        <end position="57"/>
    </location>
</feature>
<keyword evidence="3" id="KW-0812">Transmembrane</keyword>
<comment type="subcellular location">
    <subcellularLocation>
        <location evidence="1">Membrane</location>
        <topology evidence="1">Multi-pass membrane protein</topology>
    </subcellularLocation>
</comment>
<dbReference type="Proteomes" id="UP001397290">
    <property type="component" value="Unassembled WGS sequence"/>
</dbReference>
<dbReference type="Pfam" id="PF07690">
    <property type="entry name" value="MFS_1"/>
    <property type="match status" value="1"/>
</dbReference>
<dbReference type="InterPro" id="IPR036259">
    <property type="entry name" value="MFS_trans_sf"/>
</dbReference>
<feature type="transmembrane region" description="Helical" evidence="3">
    <location>
        <begin position="63"/>
        <end position="85"/>
    </location>
</feature>
<feature type="transmembrane region" description="Helical" evidence="3">
    <location>
        <begin position="117"/>
        <end position="137"/>
    </location>
</feature>
<evidence type="ECO:0008006" key="6">
    <source>
        <dbReference type="Google" id="ProtNLM"/>
    </source>
</evidence>
<name>A0AAW0RND6_9HYPO</name>
<accession>A0AAW0RND6</accession>
<dbReference type="GO" id="GO:0016020">
    <property type="term" value="C:membrane"/>
    <property type="evidence" value="ECO:0007669"/>
    <property type="project" value="UniProtKB-SubCell"/>
</dbReference>
<dbReference type="InterPro" id="IPR011701">
    <property type="entry name" value="MFS"/>
</dbReference>
<reference evidence="4 5" key="1">
    <citation type="submission" date="2020-02" db="EMBL/GenBank/DDBJ databases">
        <title>Comparative genomics of the hypocrealean fungal genus Beauvera.</title>
        <authorList>
            <person name="Showalter D.N."/>
            <person name="Bushley K.E."/>
            <person name="Rehner S.A."/>
        </authorList>
    </citation>
    <scope>NUCLEOTIDE SEQUENCE [LARGE SCALE GENOMIC DNA]</scope>
    <source>
        <strain evidence="4 5">ARSEF4384</strain>
    </source>
</reference>
<dbReference type="InterPro" id="IPR050327">
    <property type="entry name" value="Proton-linked_MCT"/>
</dbReference>
<keyword evidence="3" id="KW-1133">Transmembrane helix</keyword>
<evidence type="ECO:0000256" key="3">
    <source>
        <dbReference type="SAM" id="Phobius"/>
    </source>
</evidence>
<dbReference type="GO" id="GO:0022857">
    <property type="term" value="F:transmembrane transporter activity"/>
    <property type="evidence" value="ECO:0007669"/>
    <property type="project" value="InterPro"/>
</dbReference>
<organism evidence="4 5">
    <name type="scientific">Beauveria asiatica</name>
    <dbReference type="NCBI Taxonomy" id="1069075"/>
    <lineage>
        <taxon>Eukaryota</taxon>
        <taxon>Fungi</taxon>
        <taxon>Dikarya</taxon>
        <taxon>Ascomycota</taxon>
        <taxon>Pezizomycotina</taxon>
        <taxon>Sordariomycetes</taxon>
        <taxon>Hypocreomycetidae</taxon>
        <taxon>Hypocreales</taxon>
        <taxon>Cordycipitaceae</taxon>
        <taxon>Beauveria</taxon>
    </lineage>
</organism>
<dbReference type="EMBL" id="JAAHCF010000494">
    <property type="protein sequence ID" value="KAK8143550.1"/>
    <property type="molecule type" value="Genomic_DNA"/>
</dbReference>
<proteinExistence type="inferred from homology"/>